<dbReference type="AlphaFoldDB" id="A0A0E9PXP3"/>
<proteinExistence type="predicted"/>
<evidence type="ECO:0000313" key="1">
    <source>
        <dbReference type="EMBL" id="JAH08658.1"/>
    </source>
</evidence>
<name>A0A0E9PXP3_ANGAN</name>
<sequence length="88" mass="10131">MGHQQYFISRSPLVPPTLKGSGLLPACDISSVCVSSAKRVHWGNLIPFRSNVSEHVAADLRECIYFFVFENRRKEHVLYRVAKRQEKK</sequence>
<organism evidence="1">
    <name type="scientific">Anguilla anguilla</name>
    <name type="common">European freshwater eel</name>
    <name type="synonym">Muraena anguilla</name>
    <dbReference type="NCBI Taxonomy" id="7936"/>
    <lineage>
        <taxon>Eukaryota</taxon>
        <taxon>Metazoa</taxon>
        <taxon>Chordata</taxon>
        <taxon>Craniata</taxon>
        <taxon>Vertebrata</taxon>
        <taxon>Euteleostomi</taxon>
        <taxon>Actinopterygii</taxon>
        <taxon>Neopterygii</taxon>
        <taxon>Teleostei</taxon>
        <taxon>Anguilliformes</taxon>
        <taxon>Anguillidae</taxon>
        <taxon>Anguilla</taxon>
    </lineage>
</organism>
<reference evidence="1" key="1">
    <citation type="submission" date="2014-11" db="EMBL/GenBank/DDBJ databases">
        <authorList>
            <person name="Amaro Gonzalez C."/>
        </authorList>
    </citation>
    <scope>NUCLEOTIDE SEQUENCE</scope>
</reference>
<accession>A0A0E9PXP3</accession>
<dbReference type="EMBL" id="GBXM01099919">
    <property type="protein sequence ID" value="JAH08658.1"/>
    <property type="molecule type" value="Transcribed_RNA"/>
</dbReference>
<reference evidence="1" key="2">
    <citation type="journal article" date="2015" name="Fish Shellfish Immunol.">
        <title>Early steps in the European eel (Anguilla anguilla)-Vibrio vulnificus interaction in the gills: Role of the RtxA13 toxin.</title>
        <authorList>
            <person name="Callol A."/>
            <person name="Pajuelo D."/>
            <person name="Ebbesson L."/>
            <person name="Teles M."/>
            <person name="MacKenzie S."/>
            <person name="Amaro C."/>
        </authorList>
    </citation>
    <scope>NUCLEOTIDE SEQUENCE</scope>
</reference>
<protein>
    <submittedName>
        <fullName evidence="1">Uncharacterized protein</fullName>
    </submittedName>
</protein>